<dbReference type="EMBL" id="BAAAOH010000001">
    <property type="protein sequence ID" value="GAA1998242.1"/>
    <property type="molecule type" value="Genomic_DNA"/>
</dbReference>
<accession>A0ABN2T635</accession>
<dbReference type="Proteomes" id="UP001500326">
    <property type="component" value="Unassembled WGS sequence"/>
</dbReference>
<comment type="caution">
    <text evidence="1">The sequence shown here is derived from an EMBL/GenBank/DDBJ whole genome shotgun (WGS) entry which is preliminary data.</text>
</comment>
<reference evidence="1 2" key="1">
    <citation type="journal article" date="2019" name="Int. J. Syst. Evol. Microbiol.">
        <title>The Global Catalogue of Microorganisms (GCM) 10K type strain sequencing project: providing services to taxonomists for standard genome sequencing and annotation.</title>
        <authorList>
            <consortium name="The Broad Institute Genomics Platform"/>
            <consortium name="The Broad Institute Genome Sequencing Center for Infectious Disease"/>
            <person name="Wu L."/>
            <person name="Ma J."/>
        </authorList>
    </citation>
    <scope>NUCLEOTIDE SEQUENCE [LARGE SCALE GENOMIC DNA]</scope>
    <source>
        <strain evidence="1 2">JCM 14902</strain>
    </source>
</reference>
<gene>
    <name evidence="1" type="ORF">GCM10009777_39420</name>
</gene>
<evidence type="ECO:0000313" key="1">
    <source>
        <dbReference type="EMBL" id="GAA1998242.1"/>
    </source>
</evidence>
<sequence length="100" mass="11204">MIWSSNSINWDRVRSRHPRLPLRLDRLRSGPKWTAERALSDESSLSATDSLGAVMVQSGTSDGERIARHLHLAETLPRRVVDTAHCCASTNIAYYSVGVW</sequence>
<keyword evidence="2" id="KW-1185">Reference proteome</keyword>
<proteinExistence type="predicted"/>
<protein>
    <submittedName>
        <fullName evidence="1">Uncharacterized protein</fullName>
    </submittedName>
</protein>
<evidence type="ECO:0000313" key="2">
    <source>
        <dbReference type="Proteomes" id="UP001500326"/>
    </source>
</evidence>
<name>A0ABN2T635_9MICO</name>
<organism evidence="1 2">
    <name type="scientific">Microbacterium pumilum</name>
    <dbReference type="NCBI Taxonomy" id="344165"/>
    <lineage>
        <taxon>Bacteria</taxon>
        <taxon>Bacillati</taxon>
        <taxon>Actinomycetota</taxon>
        <taxon>Actinomycetes</taxon>
        <taxon>Micrococcales</taxon>
        <taxon>Microbacteriaceae</taxon>
        <taxon>Microbacterium</taxon>
    </lineage>
</organism>